<dbReference type="KEGG" id="rmar:GBA65_07870"/>
<dbReference type="EMBL" id="CP045121">
    <property type="protein sequence ID" value="QIN78455.1"/>
    <property type="molecule type" value="Genomic_DNA"/>
</dbReference>
<keyword evidence="4 5" id="KW-0472">Membrane</keyword>
<evidence type="ECO:0000256" key="3">
    <source>
        <dbReference type="ARBA" id="ARBA00022989"/>
    </source>
</evidence>
<feature type="domain" description="RDD" evidence="6">
    <location>
        <begin position="24"/>
        <end position="98"/>
    </location>
</feature>
<evidence type="ECO:0000256" key="2">
    <source>
        <dbReference type="ARBA" id="ARBA00022692"/>
    </source>
</evidence>
<organism evidence="7 8">
    <name type="scientific">Rubrobacter marinus</name>
    <dbReference type="NCBI Taxonomy" id="2653852"/>
    <lineage>
        <taxon>Bacteria</taxon>
        <taxon>Bacillati</taxon>
        <taxon>Actinomycetota</taxon>
        <taxon>Rubrobacteria</taxon>
        <taxon>Rubrobacterales</taxon>
        <taxon>Rubrobacteraceae</taxon>
        <taxon>Rubrobacter</taxon>
    </lineage>
</organism>
<keyword evidence="8" id="KW-1185">Reference proteome</keyword>
<dbReference type="RefSeq" id="WP_166396130.1">
    <property type="nucleotide sequence ID" value="NZ_CP045121.1"/>
</dbReference>
<dbReference type="Pfam" id="PF06271">
    <property type="entry name" value="RDD"/>
    <property type="match status" value="1"/>
</dbReference>
<keyword evidence="3 5" id="KW-1133">Transmembrane helix</keyword>
<comment type="subcellular location">
    <subcellularLocation>
        <location evidence="1">Membrane</location>
        <topology evidence="1">Multi-pass membrane protein</topology>
    </subcellularLocation>
</comment>
<feature type="transmembrane region" description="Helical" evidence="5">
    <location>
        <begin position="68"/>
        <end position="86"/>
    </location>
</feature>
<evidence type="ECO:0000256" key="1">
    <source>
        <dbReference type="ARBA" id="ARBA00004141"/>
    </source>
</evidence>
<accession>A0A6G8PWA4</accession>
<gene>
    <name evidence="7" type="ORF">GBA65_07870</name>
</gene>
<feature type="transmembrane region" description="Helical" evidence="5">
    <location>
        <begin position="27"/>
        <end position="48"/>
    </location>
</feature>
<evidence type="ECO:0000256" key="4">
    <source>
        <dbReference type="ARBA" id="ARBA00023136"/>
    </source>
</evidence>
<protein>
    <recommendedName>
        <fullName evidence="6">RDD domain-containing protein</fullName>
    </recommendedName>
</protein>
<sequence length="114" mass="11927">MGTVTGGSVVPPDAGARGDVYVTGRRVVATLVDGLLFGLLFVAMAALFGNVVQEGPASWDGSMPAVPSVAYGAIVVLYYVLMEGYLGQTLGKMLLGIRWYGRTPAGRPGRKPRP</sequence>
<dbReference type="AlphaFoldDB" id="A0A6G8PWA4"/>
<reference evidence="7 8" key="1">
    <citation type="submission" date="2019-10" db="EMBL/GenBank/DDBJ databases">
        <title>Rubrobacter sp nov SCSIO 52915 isolated from a deep-sea sediment in the South China Sea.</title>
        <authorList>
            <person name="Chen R.W."/>
        </authorList>
    </citation>
    <scope>NUCLEOTIDE SEQUENCE [LARGE SCALE GENOMIC DNA]</scope>
    <source>
        <strain evidence="7 8">SCSIO 52915</strain>
    </source>
</reference>
<evidence type="ECO:0000256" key="5">
    <source>
        <dbReference type="SAM" id="Phobius"/>
    </source>
</evidence>
<dbReference type="GO" id="GO:0016020">
    <property type="term" value="C:membrane"/>
    <property type="evidence" value="ECO:0007669"/>
    <property type="project" value="UniProtKB-SubCell"/>
</dbReference>
<evidence type="ECO:0000313" key="8">
    <source>
        <dbReference type="Proteomes" id="UP000502706"/>
    </source>
</evidence>
<evidence type="ECO:0000313" key="7">
    <source>
        <dbReference type="EMBL" id="QIN78455.1"/>
    </source>
</evidence>
<dbReference type="Proteomes" id="UP000502706">
    <property type="component" value="Chromosome"/>
</dbReference>
<evidence type="ECO:0000259" key="6">
    <source>
        <dbReference type="Pfam" id="PF06271"/>
    </source>
</evidence>
<proteinExistence type="predicted"/>
<dbReference type="InterPro" id="IPR010432">
    <property type="entry name" value="RDD"/>
</dbReference>
<keyword evidence="2 5" id="KW-0812">Transmembrane</keyword>
<name>A0A6G8PWA4_9ACTN</name>